<dbReference type="GO" id="GO:1904680">
    <property type="term" value="F:peptide transmembrane transporter activity"/>
    <property type="evidence" value="ECO:0007669"/>
    <property type="project" value="TreeGrafter"/>
</dbReference>
<feature type="non-terminal residue" evidence="2">
    <location>
        <position position="1"/>
    </location>
</feature>
<dbReference type="SUPFAM" id="SSF53850">
    <property type="entry name" value="Periplasmic binding protein-like II"/>
    <property type="match status" value="1"/>
</dbReference>
<keyword evidence="3" id="KW-1185">Reference proteome</keyword>
<dbReference type="InterPro" id="IPR039424">
    <property type="entry name" value="SBP_5"/>
</dbReference>
<reference evidence="2 3" key="1">
    <citation type="submission" date="2011-06" db="EMBL/GenBank/DDBJ databases">
        <authorList>
            <person name="Muzny D."/>
            <person name="Qin X."/>
            <person name="Deng J."/>
            <person name="Jiang H."/>
            <person name="Liu Y."/>
            <person name="Qu J."/>
            <person name="Song X.-Z."/>
            <person name="Zhang L."/>
            <person name="Thornton R."/>
            <person name="Coyle M."/>
            <person name="Francisco L."/>
            <person name="Jackson L."/>
            <person name="Javaid M."/>
            <person name="Korchina V."/>
            <person name="Kovar C."/>
            <person name="Mata R."/>
            <person name="Mathew T."/>
            <person name="Ngo R."/>
            <person name="Nguyen L."/>
            <person name="Nguyen N."/>
            <person name="Okwuonu G."/>
            <person name="Ongeri F."/>
            <person name="Pham C."/>
            <person name="Simmons D."/>
            <person name="Wilczek-Boney K."/>
            <person name="Hale W."/>
            <person name="Jakkamsetti A."/>
            <person name="Pham P."/>
            <person name="Ruth R."/>
            <person name="San Lucas F."/>
            <person name="Warren J."/>
            <person name="Zhang J."/>
            <person name="Zhao Z."/>
            <person name="Zhou C."/>
            <person name="Zhu D."/>
            <person name="Lee S."/>
            <person name="Bess C."/>
            <person name="Blankenburg K."/>
            <person name="Forbes L."/>
            <person name="Fu Q."/>
            <person name="Gubbala S."/>
            <person name="Hirani K."/>
            <person name="Jayaseelan J.C."/>
            <person name="Lara F."/>
            <person name="Munidasa M."/>
            <person name="Palculict T."/>
            <person name="Patil S."/>
            <person name="Pu L.-L."/>
            <person name="Saada N."/>
            <person name="Tang L."/>
            <person name="Weissenberger G."/>
            <person name="Zhu Y."/>
            <person name="Hemphill L."/>
            <person name="Shang Y."/>
            <person name="Youmans B."/>
            <person name="Ayvaz T."/>
            <person name="Ross M."/>
            <person name="Santibanez J."/>
            <person name="Aqrawi P."/>
            <person name="Gross S."/>
            <person name="Joshi V."/>
            <person name="Fowler G."/>
            <person name="Nazareth L."/>
            <person name="Reid J."/>
            <person name="Worley K."/>
            <person name="Petrosino J."/>
            <person name="Highlander S."/>
            <person name="Gibbs R."/>
        </authorList>
    </citation>
    <scope>NUCLEOTIDE SEQUENCE [LARGE SCALE GENOMIC DNA]</scope>
    <source>
        <strain evidence="2 3">ATCC 29427</strain>
    </source>
</reference>
<gene>
    <name evidence="2" type="ORF">HMPREF9129_0994</name>
</gene>
<evidence type="ECO:0000259" key="1">
    <source>
        <dbReference type="Pfam" id="PF00496"/>
    </source>
</evidence>
<dbReference type="Proteomes" id="UP000003422">
    <property type="component" value="Unassembled WGS sequence"/>
</dbReference>
<dbReference type="GO" id="GO:0015833">
    <property type="term" value="P:peptide transport"/>
    <property type="evidence" value="ECO:0007669"/>
    <property type="project" value="TreeGrafter"/>
</dbReference>
<protein>
    <submittedName>
        <fullName evidence="2">Peptide ABC superfamily ATP binding cassette transporter</fullName>
    </submittedName>
</protein>
<dbReference type="RefSeq" id="WP_004820893.1">
    <property type="nucleotide sequence ID" value="NZ_JH165061.1"/>
</dbReference>
<dbReference type="STRING" id="997350.HMPREF9129_0994"/>
<sequence>FIIMFLILSLIIVSCTNKSKEVNSSDDKKSKVATADIRTEDNVLNVGSIKDFKTSKEGHSLIFDSLTRIDHLYKPIPWLVTKWEISKDYMEYDLFYNTNVKFHDGTMLTGDALKYNIETGGTINYCSYSYVLDNVEVVEDGHLKVKLNAPYLYLLQDLSKIPAVPKDSLDDKGNKTSLVGTGPFKFVETTQAEISILKKNDDYWDKNYKTDIDTINWHAIADEQTRKLALESGQIDVLGLTEHYISLPYSTIYDFKKIRITIL</sequence>
<dbReference type="EMBL" id="AGBB01000091">
    <property type="protein sequence ID" value="EGY79876.1"/>
    <property type="molecule type" value="Genomic_DNA"/>
</dbReference>
<feature type="domain" description="Solute-binding protein family 5" evidence="1">
    <location>
        <begin position="74"/>
        <end position="245"/>
    </location>
</feature>
<dbReference type="HOGENOM" id="CLU_1055614_0_0_9"/>
<evidence type="ECO:0000313" key="3">
    <source>
        <dbReference type="Proteomes" id="UP000003422"/>
    </source>
</evidence>
<dbReference type="PANTHER" id="PTHR30290">
    <property type="entry name" value="PERIPLASMIC BINDING COMPONENT OF ABC TRANSPORTER"/>
    <property type="match status" value="1"/>
</dbReference>
<dbReference type="eggNOG" id="COG0747">
    <property type="taxonomic scope" value="Bacteria"/>
</dbReference>
<organism evidence="2 3">
    <name type="scientific">Peptoniphilus indolicus ATCC 29427</name>
    <dbReference type="NCBI Taxonomy" id="997350"/>
    <lineage>
        <taxon>Bacteria</taxon>
        <taxon>Bacillati</taxon>
        <taxon>Bacillota</taxon>
        <taxon>Tissierellia</taxon>
        <taxon>Tissierellales</taxon>
        <taxon>Peptoniphilaceae</taxon>
        <taxon>Peptoniphilus</taxon>
    </lineage>
</organism>
<name>G4D3L4_9FIRM</name>
<dbReference type="Gene3D" id="3.40.190.10">
    <property type="entry name" value="Periplasmic binding protein-like II"/>
    <property type="match status" value="1"/>
</dbReference>
<dbReference type="AlphaFoldDB" id="G4D3L4"/>
<dbReference type="Pfam" id="PF00496">
    <property type="entry name" value="SBP_bac_5"/>
    <property type="match status" value="1"/>
</dbReference>
<dbReference type="InterPro" id="IPR000914">
    <property type="entry name" value="SBP_5_dom"/>
</dbReference>
<evidence type="ECO:0000313" key="2">
    <source>
        <dbReference type="EMBL" id="EGY79876.1"/>
    </source>
</evidence>
<accession>G4D3L4</accession>
<dbReference type="PATRIC" id="fig|997350.3.peg.958"/>
<proteinExistence type="predicted"/>
<comment type="caution">
    <text evidence="2">The sequence shown here is derived from an EMBL/GenBank/DDBJ whole genome shotgun (WGS) entry which is preliminary data.</text>
</comment>